<reference evidence="1 2" key="1">
    <citation type="submission" date="2020-08" db="EMBL/GenBank/DDBJ databases">
        <title>Edaphobacter telluris sp. nov. and Acidobacterium dinghuensis sp. nov., two acidobacteria isolated from forest soil.</title>
        <authorList>
            <person name="Fu J."/>
            <person name="Qiu L."/>
        </authorList>
    </citation>
    <scope>NUCLEOTIDE SEQUENCE [LARGE SCALE GENOMIC DNA]</scope>
    <source>
        <strain evidence="1">4Y35</strain>
    </source>
</reference>
<organism evidence="1 2">
    <name type="scientific">Alloacidobacterium dinghuense</name>
    <dbReference type="NCBI Taxonomy" id="2763107"/>
    <lineage>
        <taxon>Bacteria</taxon>
        <taxon>Pseudomonadati</taxon>
        <taxon>Acidobacteriota</taxon>
        <taxon>Terriglobia</taxon>
        <taxon>Terriglobales</taxon>
        <taxon>Acidobacteriaceae</taxon>
        <taxon>Alloacidobacterium</taxon>
    </lineage>
</organism>
<protein>
    <submittedName>
        <fullName evidence="1">Type II toxin-antitoxin system YhaV family toxin</fullName>
    </submittedName>
</protein>
<dbReference type="Pfam" id="PF11663">
    <property type="entry name" value="Toxin_YhaV"/>
    <property type="match status" value="1"/>
</dbReference>
<keyword evidence="2" id="KW-1185">Reference proteome</keyword>
<dbReference type="Proteomes" id="UP000515312">
    <property type="component" value="Chromosome"/>
</dbReference>
<dbReference type="AlphaFoldDB" id="A0A7G8BDU7"/>
<proteinExistence type="predicted"/>
<dbReference type="GO" id="GO:0004540">
    <property type="term" value="F:RNA nuclease activity"/>
    <property type="evidence" value="ECO:0007669"/>
    <property type="project" value="InterPro"/>
</dbReference>
<dbReference type="KEGG" id="adin:H7849_16480"/>
<dbReference type="GO" id="GO:0110001">
    <property type="term" value="C:toxin-antitoxin complex"/>
    <property type="evidence" value="ECO:0007669"/>
    <property type="project" value="InterPro"/>
</dbReference>
<accession>A0A7G8BDU7</accession>
<sequence>MAGKNRKNTGQAGRTSGLPYDVDMTASAEAVYVKLARAAKAAEAAGNYVSANCTTFNMVKDAVKRIIPNDPLNKKYALRGDLSNIFRLRKGRLRVCWIASSKLRRVCILFIAETLRKEGDANDPYAIFQSLLQSGLFDKAISEYGVRISRTFPQSPNKPN</sequence>
<evidence type="ECO:0000313" key="1">
    <source>
        <dbReference type="EMBL" id="QNI30717.1"/>
    </source>
</evidence>
<dbReference type="EMBL" id="CP060394">
    <property type="protein sequence ID" value="QNI30717.1"/>
    <property type="molecule type" value="Genomic_DNA"/>
</dbReference>
<dbReference type="RefSeq" id="WP_186740780.1">
    <property type="nucleotide sequence ID" value="NZ_CP060394.1"/>
</dbReference>
<dbReference type="InterPro" id="IPR021679">
    <property type="entry name" value="Toxin_endonuclease_YhaV"/>
</dbReference>
<gene>
    <name evidence="1" type="ORF">H7849_16480</name>
</gene>
<name>A0A7G8BDU7_9BACT</name>
<evidence type="ECO:0000313" key="2">
    <source>
        <dbReference type="Proteomes" id="UP000515312"/>
    </source>
</evidence>